<name>A0A699X2E3_TANCI</name>
<sequence>EVVLVLSDQTLVLSQLDAGAFHRGARLRQIQGRRHTDFVAARGQAQAFFKGTQGVLSQLEQFLVRLPGQISIGDVGHQADLRAATGFFAGEVGLEGLLAQA</sequence>
<organism evidence="1">
    <name type="scientific">Tanacetum cinerariifolium</name>
    <name type="common">Dalmatian daisy</name>
    <name type="synonym">Chrysanthemum cinerariifolium</name>
    <dbReference type="NCBI Taxonomy" id="118510"/>
    <lineage>
        <taxon>Eukaryota</taxon>
        <taxon>Viridiplantae</taxon>
        <taxon>Streptophyta</taxon>
        <taxon>Embryophyta</taxon>
        <taxon>Tracheophyta</taxon>
        <taxon>Spermatophyta</taxon>
        <taxon>Magnoliopsida</taxon>
        <taxon>eudicotyledons</taxon>
        <taxon>Gunneridae</taxon>
        <taxon>Pentapetalae</taxon>
        <taxon>asterids</taxon>
        <taxon>campanulids</taxon>
        <taxon>Asterales</taxon>
        <taxon>Asteraceae</taxon>
        <taxon>Asteroideae</taxon>
        <taxon>Anthemideae</taxon>
        <taxon>Anthemidinae</taxon>
        <taxon>Tanacetum</taxon>
    </lineage>
</organism>
<comment type="caution">
    <text evidence="1">The sequence shown here is derived from an EMBL/GenBank/DDBJ whole genome shotgun (WGS) entry which is preliminary data.</text>
</comment>
<feature type="non-terminal residue" evidence="1">
    <location>
        <position position="101"/>
    </location>
</feature>
<protein>
    <submittedName>
        <fullName evidence="1">Uncharacterized protein</fullName>
    </submittedName>
</protein>
<accession>A0A699X2E3</accession>
<dbReference type="AlphaFoldDB" id="A0A699X2E3"/>
<proteinExistence type="predicted"/>
<feature type="non-terminal residue" evidence="1">
    <location>
        <position position="1"/>
    </location>
</feature>
<dbReference type="EMBL" id="BKCJ011797180">
    <property type="protein sequence ID" value="GFD53679.1"/>
    <property type="molecule type" value="Genomic_DNA"/>
</dbReference>
<evidence type="ECO:0000313" key="1">
    <source>
        <dbReference type="EMBL" id="GFD53679.1"/>
    </source>
</evidence>
<gene>
    <name evidence="1" type="ORF">Tci_925648</name>
</gene>
<reference evidence="1" key="1">
    <citation type="journal article" date="2019" name="Sci. Rep.">
        <title>Draft genome of Tanacetum cinerariifolium, the natural source of mosquito coil.</title>
        <authorList>
            <person name="Yamashiro T."/>
            <person name="Shiraishi A."/>
            <person name="Satake H."/>
            <person name="Nakayama K."/>
        </authorList>
    </citation>
    <scope>NUCLEOTIDE SEQUENCE</scope>
</reference>